<feature type="domain" description="Elongation factor EFG" evidence="6">
    <location>
        <begin position="673"/>
        <end position="758"/>
    </location>
</feature>
<dbReference type="InterPro" id="IPR000795">
    <property type="entry name" value="T_Tr_GTP-bd_dom"/>
</dbReference>
<dbReference type="GO" id="GO:0003746">
    <property type="term" value="F:translation elongation factor activity"/>
    <property type="evidence" value="ECO:0007669"/>
    <property type="project" value="UniProtKB-KW"/>
</dbReference>
<dbReference type="SUPFAM" id="SSF50447">
    <property type="entry name" value="Translation proteins"/>
    <property type="match status" value="1"/>
</dbReference>
<dbReference type="PANTHER" id="PTHR42908:SF3">
    <property type="entry name" value="ELONGATION FACTOR-LIKE GTPASE 1"/>
    <property type="match status" value="1"/>
</dbReference>
<keyword evidence="3" id="KW-0547">Nucleotide-binding</keyword>
<dbReference type="InParanoid" id="D2W213"/>
<dbReference type="Gene3D" id="3.40.50.300">
    <property type="entry name" value="P-loop containing nucleotide triphosphate hydrolases"/>
    <property type="match status" value="1"/>
</dbReference>
<sequence>MSIRNVAICGEPSSGKSSLVHLLINNNHQTNSTQILFETFQSQLYSTSLKLNSHHDVEVNSILNLVDCIGRLESLSQVKADLRLTDGCIMVVDASLPTFGKYSELVLRQISQENIPLVVLFNKLDEPLMDCNVDLEEINKSIQRIVDSVNLVMSTFNTESKLSLESIVFGSTKQGWAFTLKHFAMFYSKQFGMNQDELLEKLWGDCYYDAENGKWTNQSNDNIFQRSFCQFILKPIRRVLAACEKSEFNVLEEVLNPFVKSLSKTEYTDLSKQELINSTMQKWLSANNSIHELIFNQLPSPEKAPYNRAKSIYSGSITDKFGTAIKNCDPCGPLVVHVSSNKIINGKIYAISRIFSGSLKSDTIVRVFNSKQVFEEKSLRGIVKINGTSIEPIEEASCQFNPIIGLIGIESCLTNKGSTITESTELEAKPFISDSKSNLPMINVYVEPKKQAYLPKLIRGLELIYKCDSSLSFTLDEYTGEKILTVFDEKHLDSVLHQFKQLHPSIELEVSGPIVKYQETVTSSSANITLVKTPNKHNRLWLTTEPLKEDVISYFESGKLPSEPKQRGKILNENFGWDLVDAKKIWSLCENSLNVFVDKTQQVCYLNEIKDAVILGFHIATREGPLCNELMRGVRFNLKDVAMYSDAIHRGTGQIAPTVKRGCYASVLDAEPSLLEPISLMEFKCKKSELSAVYSILNSRRGVVIEEQHTSSVFGKAFLPVSESFGVLQYLDQYNVSSQFIFDHWQPIPANSSQFHDIVYRTRLRKGLPEKLPCHSELVDKL</sequence>
<dbReference type="InterPro" id="IPR014721">
    <property type="entry name" value="Ribsml_uS5_D2-typ_fold_subgr"/>
</dbReference>
<dbReference type="Gene3D" id="2.40.30.10">
    <property type="entry name" value="Translation factors"/>
    <property type="match status" value="1"/>
</dbReference>
<dbReference type="InterPro" id="IPR027417">
    <property type="entry name" value="P-loop_NTPase"/>
</dbReference>
<evidence type="ECO:0000256" key="2">
    <source>
        <dbReference type="ARBA" id="ARBA00022490"/>
    </source>
</evidence>
<evidence type="ECO:0000256" key="3">
    <source>
        <dbReference type="ARBA" id="ARBA00022741"/>
    </source>
</evidence>
<dbReference type="InterPro" id="IPR041095">
    <property type="entry name" value="EFG_II"/>
</dbReference>
<reference evidence="8 9" key="1">
    <citation type="journal article" date="2010" name="Cell">
        <title>The genome of Naegleria gruberi illuminates early eukaryotic versatility.</title>
        <authorList>
            <person name="Fritz-Laylin L.K."/>
            <person name="Prochnik S.E."/>
            <person name="Ginger M.L."/>
            <person name="Dacks J.B."/>
            <person name="Carpenter M.L."/>
            <person name="Field M.C."/>
            <person name="Kuo A."/>
            <person name="Paredez A."/>
            <person name="Chapman J."/>
            <person name="Pham J."/>
            <person name="Shu S."/>
            <person name="Neupane R."/>
            <person name="Cipriano M."/>
            <person name="Mancuso J."/>
            <person name="Tu H."/>
            <person name="Salamov A."/>
            <person name="Lindquist E."/>
            <person name="Shapiro H."/>
            <person name="Lucas S."/>
            <person name="Grigoriev I.V."/>
            <person name="Cande W.Z."/>
            <person name="Fulton C."/>
            <person name="Rokhsar D.S."/>
            <person name="Dawson S.C."/>
        </authorList>
    </citation>
    <scope>NUCLEOTIDE SEQUENCE [LARGE SCALE GENOMIC DNA]</scope>
    <source>
        <strain evidence="8 9">NEG-M</strain>
    </source>
</reference>
<dbReference type="SMART" id="SM00889">
    <property type="entry name" value="EFG_IV"/>
    <property type="match status" value="1"/>
</dbReference>
<keyword evidence="9" id="KW-1185">Reference proteome</keyword>
<dbReference type="Proteomes" id="UP000006671">
    <property type="component" value="Unassembled WGS sequence"/>
</dbReference>
<dbReference type="Gene3D" id="3.30.70.240">
    <property type="match status" value="1"/>
</dbReference>
<dbReference type="GO" id="GO:0005525">
    <property type="term" value="F:GTP binding"/>
    <property type="evidence" value="ECO:0007669"/>
    <property type="project" value="UniProtKB-KW"/>
</dbReference>
<dbReference type="EMBL" id="GG738924">
    <property type="protein sequence ID" value="EFC36859.1"/>
    <property type="molecule type" value="Genomic_DNA"/>
</dbReference>
<dbReference type="InterPro" id="IPR005517">
    <property type="entry name" value="Transl_elong_EFG/EF2_IV"/>
</dbReference>
<keyword evidence="8" id="KW-0251">Elongation factor</keyword>
<dbReference type="GeneID" id="8856098"/>
<keyword evidence="8" id="KW-0648">Protein biosynthesis</keyword>
<protein>
    <recommendedName>
        <fullName evidence="1">Elongation factor 2</fullName>
    </recommendedName>
</protein>
<dbReference type="GO" id="GO:0003924">
    <property type="term" value="F:GTPase activity"/>
    <property type="evidence" value="ECO:0007669"/>
    <property type="project" value="InterPro"/>
</dbReference>
<evidence type="ECO:0000259" key="7">
    <source>
        <dbReference type="SMART" id="SM00889"/>
    </source>
</evidence>
<organism evidence="9">
    <name type="scientific">Naegleria gruberi</name>
    <name type="common">Amoeba</name>
    <dbReference type="NCBI Taxonomy" id="5762"/>
    <lineage>
        <taxon>Eukaryota</taxon>
        <taxon>Discoba</taxon>
        <taxon>Heterolobosea</taxon>
        <taxon>Tetramitia</taxon>
        <taxon>Eutetramitia</taxon>
        <taxon>Vahlkampfiidae</taxon>
        <taxon>Naegleria</taxon>
    </lineage>
</organism>
<dbReference type="FunFam" id="3.30.70.870:FF:000002">
    <property type="entry name" value="Translation elongation factor 2"/>
    <property type="match status" value="1"/>
</dbReference>
<dbReference type="Pfam" id="PF00009">
    <property type="entry name" value="GTP_EFTU"/>
    <property type="match status" value="1"/>
</dbReference>
<dbReference type="AlphaFoldDB" id="D2W213"/>
<proteinExistence type="predicted"/>
<dbReference type="InterPro" id="IPR020568">
    <property type="entry name" value="Ribosomal_Su5_D2-typ_SF"/>
</dbReference>
<feature type="domain" description="Translation elongation factor EFG/EF2" evidence="7">
    <location>
        <begin position="551"/>
        <end position="671"/>
    </location>
</feature>
<dbReference type="Gene3D" id="3.90.1430.10">
    <property type="entry name" value="Yeast translation eEF2 (G' domain)"/>
    <property type="match status" value="1"/>
</dbReference>
<dbReference type="SUPFAM" id="SSF52540">
    <property type="entry name" value="P-loop containing nucleoside triphosphate hydrolases"/>
    <property type="match status" value="1"/>
</dbReference>
<dbReference type="GO" id="GO:1990904">
    <property type="term" value="C:ribonucleoprotein complex"/>
    <property type="evidence" value="ECO:0007669"/>
    <property type="project" value="TreeGrafter"/>
</dbReference>
<keyword evidence="4" id="KW-0342">GTP-binding</keyword>
<dbReference type="RefSeq" id="XP_002669603.1">
    <property type="nucleotide sequence ID" value="XM_002669557.1"/>
</dbReference>
<dbReference type="OrthoDB" id="203at2759"/>
<dbReference type="GO" id="GO:0005829">
    <property type="term" value="C:cytosol"/>
    <property type="evidence" value="ECO:0007669"/>
    <property type="project" value="TreeGrafter"/>
</dbReference>
<dbReference type="KEGG" id="ngr:NAEGRDRAFT_55937"/>
<dbReference type="SUPFAM" id="SSF54211">
    <property type="entry name" value="Ribosomal protein S5 domain 2-like"/>
    <property type="match status" value="1"/>
</dbReference>
<dbReference type="SMART" id="SM00838">
    <property type="entry name" value="EFG_C"/>
    <property type="match status" value="1"/>
</dbReference>
<dbReference type="Pfam" id="PF03764">
    <property type="entry name" value="EFG_IV"/>
    <property type="match status" value="1"/>
</dbReference>
<dbReference type="VEuPathDB" id="AmoebaDB:NAEGRDRAFT_55937"/>
<keyword evidence="2" id="KW-0963">Cytoplasm</keyword>
<dbReference type="InterPro" id="IPR035647">
    <property type="entry name" value="EFG_III/V"/>
</dbReference>
<evidence type="ECO:0000256" key="1">
    <source>
        <dbReference type="ARBA" id="ARBA00017891"/>
    </source>
</evidence>
<dbReference type="CDD" id="cd01681">
    <property type="entry name" value="aeEF2_snRNP_like_IV"/>
    <property type="match status" value="1"/>
</dbReference>
<evidence type="ECO:0000259" key="6">
    <source>
        <dbReference type="SMART" id="SM00838"/>
    </source>
</evidence>
<comment type="function">
    <text evidence="5">Catalyzes the GTP-dependent ribosomal translocation step during translation elongation. During this step, the ribosome changes from the pre-translocational (PRE) to the post-translocational (POST) state as the newly formed A-site-bound peptidyl-tRNA and P-site-bound deacylated tRNA move to the P and E sites, respectively. Catalyzes the coordinated movement of the two tRNA molecules, the mRNA and conformational changes in the ribosome.</text>
</comment>
<dbReference type="eggNOG" id="KOG0469">
    <property type="taxonomic scope" value="Eukaryota"/>
</dbReference>
<dbReference type="InterPro" id="IPR009000">
    <property type="entry name" value="Transl_B-barrel_sf"/>
</dbReference>
<dbReference type="STRING" id="5762.D2W213"/>
<evidence type="ECO:0000313" key="8">
    <source>
        <dbReference type="EMBL" id="EFC36859.1"/>
    </source>
</evidence>
<dbReference type="InterPro" id="IPR000640">
    <property type="entry name" value="EFG_V-like"/>
</dbReference>
<dbReference type="PANTHER" id="PTHR42908">
    <property type="entry name" value="TRANSLATION ELONGATION FACTOR-RELATED"/>
    <property type="match status" value="1"/>
</dbReference>
<dbReference type="SUPFAM" id="SSF54980">
    <property type="entry name" value="EF-G C-terminal domain-like"/>
    <property type="match status" value="2"/>
</dbReference>
<evidence type="ECO:0000313" key="9">
    <source>
        <dbReference type="Proteomes" id="UP000006671"/>
    </source>
</evidence>
<dbReference type="Gene3D" id="3.30.230.10">
    <property type="match status" value="1"/>
</dbReference>
<dbReference type="Pfam" id="PF14492">
    <property type="entry name" value="EFG_III"/>
    <property type="match status" value="1"/>
</dbReference>
<name>D2W213_NAEGR</name>
<dbReference type="Gene3D" id="3.30.70.870">
    <property type="entry name" value="Elongation Factor G (Translational Gtpase), domain 3"/>
    <property type="match status" value="1"/>
</dbReference>
<gene>
    <name evidence="8" type="ORF">NAEGRDRAFT_55937</name>
</gene>
<accession>D2W213</accession>
<evidence type="ECO:0000256" key="4">
    <source>
        <dbReference type="ARBA" id="ARBA00023134"/>
    </source>
</evidence>
<evidence type="ECO:0000256" key="5">
    <source>
        <dbReference type="ARBA" id="ARBA00024731"/>
    </source>
</evidence>